<proteinExistence type="predicted"/>
<dbReference type="NCBIfam" id="NF038399">
    <property type="entry name" value="NH_RiPP_Os17"/>
    <property type="match status" value="1"/>
</dbReference>
<evidence type="ECO:0008006" key="3">
    <source>
        <dbReference type="Google" id="ProtNLM"/>
    </source>
</evidence>
<comment type="caution">
    <text evidence="1">The sequence shown here is derived from an EMBL/GenBank/DDBJ whole genome shotgun (WGS) entry which is preliminary data.</text>
</comment>
<dbReference type="RefSeq" id="WP_214173277.1">
    <property type="nucleotide sequence ID" value="NZ_JAHCVJ010000012.1"/>
</dbReference>
<dbReference type="Proteomes" id="UP000811899">
    <property type="component" value="Unassembled WGS sequence"/>
</dbReference>
<gene>
    <name evidence="1" type="ORF">KI809_19545</name>
</gene>
<dbReference type="AlphaFoldDB" id="A0AAW4L6S8"/>
<sequence length="68" mass="7679">MSQDAVERFLGRIATDEKFRGQAKLSVSMACVNEGLVVSEEEMSALKRIDFILFELISHTIDDSIKRC</sequence>
<evidence type="ECO:0000313" key="1">
    <source>
        <dbReference type="EMBL" id="MBT0666509.1"/>
    </source>
</evidence>
<accession>A0AAW4L6S8</accession>
<name>A0AAW4L6S8_9BACT</name>
<protein>
    <recommendedName>
        <fullName evidence="3">Tellurite resistance protein TerB</fullName>
    </recommendedName>
</protein>
<organism evidence="1 2">
    <name type="scientific">Geoanaerobacter pelophilus</name>
    <dbReference type="NCBI Taxonomy" id="60036"/>
    <lineage>
        <taxon>Bacteria</taxon>
        <taxon>Pseudomonadati</taxon>
        <taxon>Thermodesulfobacteriota</taxon>
        <taxon>Desulfuromonadia</taxon>
        <taxon>Geobacterales</taxon>
        <taxon>Geobacteraceae</taxon>
        <taxon>Geoanaerobacter</taxon>
    </lineage>
</organism>
<dbReference type="EMBL" id="JAHCVJ010000012">
    <property type="protein sequence ID" value="MBT0666509.1"/>
    <property type="molecule type" value="Genomic_DNA"/>
</dbReference>
<evidence type="ECO:0000313" key="2">
    <source>
        <dbReference type="Proteomes" id="UP000811899"/>
    </source>
</evidence>
<reference evidence="1 2" key="1">
    <citation type="submission" date="2021-05" db="EMBL/GenBank/DDBJ databases">
        <title>The draft genome of Geobacter pelophilus DSM 12255.</title>
        <authorList>
            <person name="Xu Z."/>
            <person name="Masuda Y."/>
            <person name="Itoh H."/>
            <person name="Senoo K."/>
        </authorList>
    </citation>
    <scope>NUCLEOTIDE SEQUENCE [LARGE SCALE GENOMIC DNA]</scope>
    <source>
        <strain evidence="1 2">DSM 12255</strain>
    </source>
</reference>
<keyword evidence="2" id="KW-1185">Reference proteome</keyword>